<evidence type="ECO:0000313" key="3">
    <source>
        <dbReference type="Proteomes" id="UP000006591"/>
    </source>
</evidence>
<dbReference type="OMA" id="ISEMMHQ"/>
<sequence length="163" mass="16206">MPGRREVVDDDDAVPAGKQLVDEVAADEARSPRDDDAEGWLADADGEAARGGGGGGDDDGRRATAAAAATTDSGGDGGGERGEGGVDEEAGGGEEEAEEDEEEAVLAEEVGGEGAGEGEAVVVRAVLLAEGRLAVELLHCRWRRRRGAVAGIGGGGGAVARGE</sequence>
<accession>A0A0E0GKT2</accession>
<dbReference type="Gramene" id="ONIVA03G14010.1">
    <property type="protein sequence ID" value="ONIVA03G14010.1"/>
    <property type="gene ID" value="ONIVA03G14010"/>
</dbReference>
<reference evidence="2" key="2">
    <citation type="submission" date="2018-04" db="EMBL/GenBank/DDBJ databases">
        <title>OnivRS2 (Oryza nivara Reference Sequence Version 2).</title>
        <authorList>
            <person name="Zhang J."/>
            <person name="Kudrna D."/>
            <person name="Lee S."/>
            <person name="Talag J."/>
            <person name="Rajasekar S."/>
            <person name="Welchert J."/>
            <person name="Hsing Y.-I."/>
            <person name="Wing R.A."/>
        </authorList>
    </citation>
    <scope>NUCLEOTIDE SEQUENCE [LARGE SCALE GENOMIC DNA]</scope>
    <source>
        <strain evidence="2">SL10</strain>
    </source>
</reference>
<dbReference type="Proteomes" id="UP000006591">
    <property type="component" value="Chromosome 3"/>
</dbReference>
<organism evidence="2">
    <name type="scientific">Oryza nivara</name>
    <name type="common">Indian wild rice</name>
    <name type="synonym">Oryza sativa f. spontanea</name>
    <dbReference type="NCBI Taxonomy" id="4536"/>
    <lineage>
        <taxon>Eukaryota</taxon>
        <taxon>Viridiplantae</taxon>
        <taxon>Streptophyta</taxon>
        <taxon>Embryophyta</taxon>
        <taxon>Tracheophyta</taxon>
        <taxon>Spermatophyta</taxon>
        <taxon>Magnoliopsida</taxon>
        <taxon>Liliopsida</taxon>
        <taxon>Poales</taxon>
        <taxon>Poaceae</taxon>
        <taxon>BOP clade</taxon>
        <taxon>Oryzoideae</taxon>
        <taxon>Oryzeae</taxon>
        <taxon>Oryzinae</taxon>
        <taxon>Oryza</taxon>
    </lineage>
</organism>
<protein>
    <recommendedName>
        <fullName evidence="4">DUF834 domain-containing protein</fullName>
    </recommendedName>
</protein>
<evidence type="ECO:0000313" key="2">
    <source>
        <dbReference type="EnsemblPlants" id="ONIVA03G14010.1"/>
    </source>
</evidence>
<feature type="region of interest" description="Disordered" evidence="1">
    <location>
        <begin position="1"/>
        <end position="118"/>
    </location>
</feature>
<feature type="compositionally biased region" description="Low complexity" evidence="1">
    <location>
        <begin position="63"/>
        <end position="73"/>
    </location>
</feature>
<feature type="compositionally biased region" description="Acidic residues" evidence="1">
    <location>
        <begin position="85"/>
        <end position="106"/>
    </location>
</feature>
<evidence type="ECO:0000256" key="1">
    <source>
        <dbReference type="SAM" id="MobiDB-lite"/>
    </source>
</evidence>
<proteinExistence type="predicted"/>
<evidence type="ECO:0008006" key="4">
    <source>
        <dbReference type="Google" id="ProtNLM"/>
    </source>
</evidence>
<name>A0A0E0GKT2_ORYNI</name>
<dbReference type="EnsemblPlants" id="ONIVA03G14010.1">
    <property type="protein sequence ID" value="ONIVA03G14010.1"/>
    <property type="gene ID" value="ONIVA03G14010"/>
</dbReference>
<dbReference type="AlphaFoldDB" id="A0A0E0GKT2"/>
<dbReference type="HOGENOM" id="CLU_1629708_0_0_1"/>
<keyword evidence="3" id="KW-1185">Reference proteome</keyword>
<reference evidence="2" key="1">
    <citation type="submission" date="2015-04" db="UniProtKB">
        <authorList>
            <consortium name="EnsemblPlants"/>
        </authorList>
    </citation>
    <scope>IDENTIFICATION</scope>
    <source>
        <strain evidence="2">SL10</strain>
    </source>
</reference>